<dbReference type="SUPFAM" id="SSF53335">
    <property type="entry name" value="S-adenosyl-L-methionine-dependent methyltransferases"/>
    <property type="match status" value="1"/>
</dbReference>
<keyword evidence="3" id="KW-0808">Transferase</keyword>
<dbReference type="EC" id="2.1.1.72" evidence="1"/>
<evidence type="ECO:0000256" key="2">
    <source>
        <dbReference type="ARBA" id="ARBA00022603"/>
    </source>
</evidence>
<evidence type="ECO:0000256" key="1">
    <source>
        <dbReference type="ARBA" id="ARBA00011900"/>
    </source>
</evidence>
<keyword evidence="2" id="KW-0489">Methyltransferase</keyword>
<dbReference type="Pfam" id="PF07669">
    <property type="entry name" value="Eco57I"/>
    <property type="match status" value="1"/>
</dbReference>
<accession>A0A139QMR6</accession>
<dbReference type="InterPro" id="IPR050953">
    <property type="entry name" value="N4_N6_ade-DNA_methylase"/>
</dbReference>
<evidence type="ECO:0000313" key="7">
    <source>
        <dbReference type="EMBL" id="KXU03849.1"/>
    </source>
</evidence>
<dbReference type="OrthoDB" id="9814572at2"/>
<gene>
    <name evidence="7" type="ORF">SORDD24_01493</name>
</gene>
<dbReference type="PANTHER" id="PTHR33841">
    <property type="entry name" value="DNA METHYLTRANSFERASE YEEA-RELATED"/>
    <property type="match status" value="1"/>
</dbReference>
<dbReference type="GO" id="GO:0003676">
    <property type="term" value="F:nucleic acid binding"/>
    <property type="evidence" value="ECO:0007669"/>
    <property type="project" value="InterPro"/>
</dbReference>
<dbReference type="InterPro" id="IPR011639">
    <property type="entry name" value="MethylTrfase_TaqI-like_dom"/>
</dbReference>
<dbReference type="InterPro" id="IPR002052">
    <property type="entry name" value="DNA_methylase_N6_adenine_CS"/>
</dbReference>
<keyword evidence="4" id="KW-0949">S-adenosyl-L-methionine</keyword>
<dbReference type="PATRIC" id="fig|1303.84.peg.1644"/>
<evidence type="ECO:0000256" key="5">
    <source>
        <dbReference type="ARBA" id="ARBA00047942"/>
    </source>
</evidence>
<comment type="catalytic activity">
    <reaction evidence="5">
        <text>a 2'-deoxyadenosine in DNA + S-adenosyl-L-methionine = an N(6)-methyl-2'-deoxyadenosine in DNA + S-adenosyl-L-homocysteine + H(+)</text>
        <dbReference type="Rhea" id="RHEA:15197"/>
        <dbReference type="Rhea" id="RHEA-COMP:12418"/>
        <dbReference type="Rhea" id="RHEA-COMP:12419"/>
        <dbReference type="ChEBI" id="CHEBI:15378"/>
        <dbReference type="ChEBI" id="CHEBI:57856"/>
        <dbReference type="ChEBI" id="CHEBI:59789"/>
        <dbReference type="ChEBI" id="CHEBI:90615"/>
        <dbReference type="ChEBI" id="CHEBI:90616"/>
        <dbReference type="EC" id="2.1.1.72"/>
    </reaction>
</comment>
<dbReference type="GO" id="GO:0006304">
    <property type="term" value="P:DNA modification"/>
    <property type="evidence" value="ECO:0007669"/>
    <property type="project" value="InterPro"/>
</dbReference>
<proteinExistence type="predicted"/>
<organism evidence="7 8">
    <name type="scientific">Streptococcus oralis</name>
    <dbReference type="NCBI Taxonomy" id="1303"/>
    <lineage>
        <taxon>Bacteria</taxon>
        <taxon>Bacillati</taxon>
        <taxon>Bacillota</taxon>
        <taxon>Bacilli</taxon>
        <taxon>Lactobacillales</taxon>
        <taxon>Streptococcaceae</taxon>
        <taxon>Streptococcus</taxon>
    </lineage>
</organism>
<dbReference type="InterPro" id="IPR029063">
    <property type="entry name" value="SAM-dependent_MTases_sf"/>
</dbReference>
<dbReference type="EMBL" id="LQZB01000169">
    <property type="protein sequence ID" value="KXU03849.1"/>
    <property type="molecule type" value="Genomic_DNA"/>
</dbReference>
<evidence type="ECO:0000259" key="6">
    <source>
        <dbReference type="Pfam" id="PF07669"/>
    </source>
</evidence>
<dbReference type="Gene3D" id="3.40.50.150">
    <property type="entry name" value="Vaccinia Virus protein VP39"/>
    <property type="match status" value="1"/>
</dbReference>
<reference evidence="7 8" key="1">
    <citation type="submission" date="2016-01" db="EMBL/GenBank/DDBJ databases">
        <title>Highly variable Streptococcus oralis are common among viridans streptococci isolated from primates.</title>
        <authorList>
            <person name="Denapaite D."/>
            <person name="Rieger M."/>
            <person name="Koendgen S."/>
            <person name="Brueckner R."/>
            <person name="Ochigava I."/>
            <person name="Kappeler P."/>
            <person name="Maetz-Rensing K."/>
            <person name="Leendertz F."/>
            <person name="Hakenbeck R."/>
        </authorList>
    </citation>
    <scope>NUCLEOTIDE SEQUENCE [LARGE SCALE GENOMIC DNA]</scope>
    <source>
        <strain evidence="7 8">DD24</strain>
    </source>
</reference>
<comment type="caution">
    <text evidence="7">The sequence shown here is derived from an EMBL/GenBank/DDBJ whole genome shotgun (WGS) entry which is preliminary data.</text>
</comment>
<dbReference type="GO" id="GO:0032259">
    <property type="term" value="P:methylation"/>
    <property type="evidence" value="ECO:0007669"/>
    <property type="project" value="UniProtKB-KW"/>
</dbReference>
<feature type="domain" description="Type II methyltransferase M.TaqI-like" evidence="6">
    <location>
        <begin position="60"/>
        <end position="212"/>
    </location>
</feature>
<name>A0A139QMR6_STROR</name>
<evidence type="ECO:0000313" key="8">
    <source>
        <dbReference type="Proteomes" id="UP000070353"/>
    </source>
</evidence>
<sequence>MRMIDVAPIDLLNSSKLSIIDPFSGDGRLIQIFLIELNSVSKLKGREVNITLWDVDDEALSKSEHIINKVKSELGFKGNLSIEKTDSFVNYIDHIGLFDFCITNPPWGLLKPLKIINSRSSDDVVNSYKNALSAYDDYFKKEFVTSQPKSKFGRWGTNLGRAGVEVATCLVRTGGICGFVSPSSLFNDQVSFNFRKVLFEKYKIESISYFPAKLKLYGSADVSSVTVVLTSGITEQISINLYNVKFEKESTCFESSDLLRIKDNEYRIGLENGVELLKFDNHFDDFKTLNEVCEQNDLVFTRELDETRISEKLIDFSKYMFAKGFMVDRYSFENANLYLDTNKIKIPKSVNYSKLVWRDVSRSTQSRRIKATLLEPNFIAGNSLGVIYSTNNDLNKLKLLLAIFNSIVFEFQTRNKLVSNHVPVGVIKTIKVPDLVENQDITVLVEKRMRGIEVDFELEVLVAKMYGLKKDDFISIAKSFNFNKDDITILSKTWEKYLK</sequence>
<dbReference type="Proteomes" id="UP000070353">
    <property type="component" value="Unassembled WGS sequence"/>
</dbReference>
<dbReference type="PROSITE" id="PS00092">
    <property type="entry name" value="N6_MTASE"/>
    <property type="match status" value="1"/>
</dbReference>
<evidence type="ECO:0000256" key="3">
    <source>
        <dbReference type="ARBA" id="ARBA00022679"/>
    </source>
</evidence>
<protein>
    <recommendedName>
        <fullName evidence="1">site-specific DNA-methyltransferase (adenine-specific)</fullName>
        <ecNumber evidence="1">2.1.1.72</ecNumber>
    </recommendedName>
</protein>
<dbReference type="PANTHER" id="PTHR33841:SF1">
    <property type="entry name" value="DNA METHYLTRANSFERASE A"/>
    <property type="match status" value="1"/>
</dbReference>
<dbReference type="AlphaFoldDB" id="A0A139QMR6"/>
<evidence type="ECO:0000256" key="4">
    <source>
        <dbReference type="ARBA" id="ARBA00022691"/>
    </source>
</evidence>
<dbReference type="GO" id="GO:0009007">
    <property type="term" value="F:site-specific DNA-methyltransferase (adenine-specific) activity"/>
    <property type="evidence" value="ECO:0007669"/>
    <property type="project" value="UniProtKB-EC"/>
</dbReference>